<evidence type="ECO:0000256" key="11">
    <source>
        <dbReference type="ARBA" id="ARBA00023136"/>
    </source>
</evidence>
<feature type="repeat" description="ANK" evidence="13">
    <location>
        <begin position="592"/>
        <end position="624"/>
    </location>
</feature>
<feature type="repeat" description="ANK" evidence="13">
    <location>
        <begin position="689"/>
        <end position="721"/>
    </location>
</feature>
<dbReference type="PROSITE" id="PS50297">
    <property type="entry name" value="ANK_REP_REGION"/>
    <property type="match status" value="2"/>
</dbReference>
<evidence type="ECO:0000259" key="16">
    <source>
        <dbReference type="PROSITE" id="PS51490"/>
    </source>
</evidence>
<comment type="caution">
    <text evidence="17">The sequence shown here is derived from an EMBL/GenBank/DDBJ whole genome shotgun (WGS) entry which is preliminary data.</text>
</comment>
<keyword evidence="4 14" id="KW-0633">Potassium transport</keyword>
<dbReference type="PRINTS" id="PR01463">
    <property type="entry name" value="EAGCHANLFMLY"/>
</dbReference>
<evidence type="ECO:0000256" key="3">
    <source>
        <dbReference type="ARBA" id="ARBA00022448"/>
    </source>
</evidence>
<evidence type="ECO:0000256" key="7">
    <source>
        <dbReference type="ARBA" id="ARBA00022882"/>
    </source>
</evidence>
<dbReference type="Pfam" id="PF00520">
    <property type="entry name" value="Ion_trans"/>
    <property type="match status" value="1"/>
</dbReference>
<comment type="similarity">
    <text evidence="2 14">Belongs to the potassium channel family. Plant (TC 1.A.1.4) subfamily.</text>
</comment>
<feature type="transmembrane region" description="Helical" evidence="14">
    <location>
        <begin position="316"/>
        <end position="338"/>
    </location>
</feature>
<comment type="caution">
    <text evidence="14">Lacks conserved residue(s) required for the propagation of feature annotation.</text>
</comment>
<gene>
    <name evidence="17" type="ORF">MKW98_017023</name>
</gene>
<reference evidence="17" key="1">
    <citation type="submission" date="2022-04" db="EMBL/GenBank/DDBJ databases">
        <title>A functionally conserved STORR gene fusion in Papaver species that diverged 16.8 million years ago.</title>
        <authorList>
            <person name="Catania T."/>
        </authorList>
    </citation>
    <scope>NUCLEOTIDE SEQUENCE</scope>
    <source>
        <strain evidence="17">S-188037</strain>
    </source>
</reference>
<dbReference type="SUPFAM" id="SSF48403">
    <property type="entry name" value="Ankyrin repeat"/>
    <property type="match status" value="1"/>
</dbReference>
<dbReference type="Pfam" id="PF00027">
    <property type="entry name" value="cNMP_binding"/>
    <property type="match status" value="1"/>
</dbReference>
<evidence type="ECO:0000256" key="2">
    <source>
        <dbReference type="ARBA" id="ARBA00007929"/>
    </source>
</evidence>
<evidence type="ECO:0000256" key="1">
    <source>
        <dbReference type="ARBA" id="ARBA00004141"/>
    </source>
</evidence>
<feature type="transmembrane region" description="Helical" evidence="14">
    <location>
        <begin position="95"/>
        <end position="114"/>
    </location>
</feature>
<comment type="domain">
    <text evidence="14">The KHA domain (rich in hydrophobic and acidic residues) present in the C-terminal part is likely to be important for tetramerization.</text>
</comment>
<comment type="function">
    <text evidence="14">Potassium channel.</text>
</comment>
<keyword evidence="10 14" id="KW-0406">Ion transport</keyword>
<feature type="domain" description="KHA" evidence="16">
    <location>
        <begin position="772"/>
        <end position="851"/>
    </location>
</feature>
<comment type="subunit">
    <text evidence="14">The potassium channel is composed of a homo- or heterotetrameric complex of pore-forming subunits.</text>
</comment>
<sequence>MTKKSGLMNGDYGHATHGSPHLQTVLSSADILHHHNNNINVHNNEEEEEEDEERKVALNLRHLSKMILPPLGASNYNQNQILSNGRIITPMDSRYRCWETLMAFLVAYSVWVYPFEAAFMKSIPRGGLYIADNVVDFFFAVDIVLTFFVAYIDPRTQLLVRGPKKIAKRYLTSWFILDVASTVPFETLGYLFTGSRHMNIGYYILGLLRFWRLRKLKQLFTRLEKDIRFSYFWIRCTRLLCVTLFHVHCAGCFYYMLADRNPNPTKTWIASAIPNFKEAGLRIRYITSIYWSVTTMTTVGYGDLHAVNSREMIFNIFYMLLNLGLTAYLIGNMTNLVVEGTRRTMEFRNSIQSASNFVCRNHLPPRLKQQIIAYMCLKFRAETLNQHQLMEQLPQTICKSICQHLFLPTVEKVYLFHGVSREILLLLVSRMKAEYIPPKEDVIIQNESPDDVYIIVSGEIEIIDCGEDGENIMGTLETGDIFGERGALGCRAQSFTFRTKTLSQLLRLKTASLFNAMQAKQEDNALILKNFFRHYNGLKDPNSGEFHVDINGEGNPEKDIEPDLLDVASSGNAAFLDELIKAKFDPEIEDSEGKTPLHVAASKGHEDCVLVLLKHSCNVHAQDKYGNTPAWDAISNKHHSIFRLLYHCSSISNPCTAGDLLCLAAKRNDLSTMNELLSYGLNADSKNRKHFTPIQIAVMENHVDMINLLLLNGATIDKVENISDEQMAPKQDLGDRQARVLDAMAADATQEILTRKMEREQENSCAGGYPSRVIIYRGHPVTRKNSCCTEAGRVIRLPSSIEDLKTIAGEKLEFDASNAAITNEEGAEIDSIEVIRDNDKLFIVETGTFVV</sequence>
<dbReference type="SUPFAM" id="SSF81324">
    <property type="entry name" value="Voltage-gated potassium channels"/>
    <property type="match status" value="1"/>
</dbReference>
<dbReference type="InterPro" id="IPR036770">
    <property type="entry name" value="Ankyrin_rpt-contain_sf"/>
</dbReference>
<evidence type="ECO:0000256" key="9">
    <source>
        <dbReference type="ARBA" id="ARBA00022989"/>
    </source>
</evidence>
<keyword evidence="5 14" id="KW-0812">Transmembrane</keyword>
<dbReference type="Proteomes" id="UP001202328">
    <property type="component" value="Unassembled WGS sequence"/>
</dbReference>
<evidence type="ECO:0000256" key="14">
    <source>
        <dbReference type="RuleBase" id="RU369015"/>
    </source>
</evidence>
<keyword evidence="18" id="KW-1185">Reference proteome</keyword>
<dbReference type="PANTHER" id="PTHR45743">
    <property type="entry name" value="POTASSIUM CHANNEL AKT1"/>
    <property type="match status" value="1"/>
</dbReference>
<organism evidence="17 18">
    <name type="scientific">Papaver atlanticum</name>
    <dbReference type="NCBI Taxonomy" id="357466"/>
    <lineage>
        <taxon>Eukaryota</taxon>
        <taxon>Viridiplantae</taxon>
        <taxon>Streptophyta</taxon>
        <taxon>Embryophyta</taxon>
        <taxon>Tracheophyta</taxon>
        <taxon>Spermatophyta</taxon>
        <taxon>Magnoliopsida</taxon>
        <taxon>Ranunculales</taxon>
        <taxon>Papaveraceae</taxon>
        <taxon>Papaveroideae</taxon>
        <taxon>Papaver</taxon>
    </lineage>
</organism>
<dbReference type="CDD" id="cd00038">
    <property type="entry name" value="CAP_ED"/>
    <property type="match status" value="1"/>
</dbReference>
<dbReference type="SMART" id="SM00248">
    <property type="entry name" value="ANK"/>
    <property type="match status" value="5"/>
</dbReference>
<feature type="transmembrane region" description="Helical" evidence="14">
    <location>
        <begin position="173"/>
        <end position="192"/>
    </location>
</feature>
<evidence type="ECO:0000256" key="6">
    <source>
        <dbReference type="ARBA" id="ARBA00022826"/>
    </source>
</evidence>
<evidence type="ECO:0000256" key="5">
    <source>
        <dbReference type="ARBA" id="ARBA00022692"/>
    </source>
</evidence>
<feature type="transmembrane region" description="Helical" evidence="14">
    <location>
        <begin position="134"/>
        <end position="152"/>
    </location>
</feature>
<dbReference type="InterPro" id="IPR014710">
    <property type="entry name" value="RmlC-like_jellyroll"/>
</dbReference>
<keyword evidence="6 14" id="KW-0631">Potassium channel</keyword>
<dbReference type="InterPro" id="IPR005821">
    <property type="entry name" value="Ion_trans_dom"/>
</dbReference>
<dbReference type="Pfam" id="PF13637">
    <property type="entry name" value="Ank_4"/>
    <property type="match status" value="1"/>
</dbReference>
<dbReference type="Gene3D" id="1.25.40.20">
    <property type="entry name" value="Ankyrin repeat-containing domain"/>
    <property type="match status" value="1"/>
</dbReference>
<dbReference type="InterPro" id="IPR045319">
    <property type="entry name" value="KAT/AKT"/>
</dbReference>
<evidence type="ECO:0000313" key="17">
    <source>
        <dbReference type="EMBL" id="KAI3960299.1"/>
    </source>
</evidence>
<evidence type="ECO:0000256" key="12">
    <source>
        <dbReference type="ARBA" id="ARBA00023303"/>
    </source>
</evidence>
<dbReference type="PROSITE" id="PS50042">
    <property type="entry name" value="CNMP_BINDING_3"/>
    <property type="match status" value="1"/>
</dbReference>
<dbReference type="FunFam" id="2.60.120.10:FF:000074">
    <property type="entry name" value="Potassium channel KAT2"/>
    <property type="match status" value="1"/>
</dbReference>
<evidence type="ECO:0000256" key="8">
    <source>
        <dbReference type="ARBA" id="ARBA00022958"/>
    </source>
</evidence>
<keyword evidence="3 14" id="KW-0813">Transport</keyword>
<evidence type="ECO:0000256" key="4">
    <source>
        <dbReference type="ARBA" id="ARBA00022538"/>
    </source>
</evidence>
<keyword evidence="7 14" id="KW-0851">Voltage-gated channel</keyword>
<dbReference type="Gene3D" id="1.10.287.70">
    <property type="match status" value="1"/>
</dbReference>
<dbReference type="PROSITE" id="PS50088">
    <property type="entry name" value="ANK_REPEAT"/>
    <property type="match status" value="2"/>
</dbReference>
<dbReference type="InterPro" id="IPR002110">
    <property type="entry name" value="Ankyrin_rpt"/>
</dbReference>
<dbReference type="SMART" id="SM00100">
    <property type="entry name" value="cNMP"/>
    <property type="match status" value="1"/>
</dbReference>
<dbReference type="SUPFAM" id="SSF51206">
    <property type="entry name" value="cAMP-binding domain-like"/>
    <property type="match status" value="1"/>
</dbReference>
<dbReference type="GO" id="GO:0034702">
    <property type="term" value="C:monoatomic ion channel complex"/>
    <property type="evidence" value="ECO:0007669"/>
    <property type="project" value="UniProtKB-KW"/>
</dbReference>
<keyword evidence="9 14" id="KW-1133">Transmembrane helix</keyword>
<keyword evidence="13" id="KW-0040">ANK repeat</keyword>
<dbReference type="PROSITE" id="PS51490">
    <property type="entry name" value="KHA"/>
    <property type="match status" value="1"/>
</dbReference>
<keyword evidence="11 14" id="KW-0472">Membrane</keyword>
<feature type="transmembrane region" description="Helical" evidence="14">
    <location>
        <begin position="235"/>
        <end position="257"/>
    </location>
</feature>
<evidence type="ECO:0000256" key="10">
    <source>
        <dbReference type="ARBA" id="ARBA00023065"/>
    </source>
</evidence>
<name>A0AAD4TH15_9MAGN</name>
<dbReference type="FunFam" id="1.10.287.70:FF:000123">
    <property type="entry name" value="Potassium channel KAT3"/>
    <property type="match status" value="1"/>
</dbReference>
<dbReference type="Pfam" id="PF12796">
    <property type="entry name" value="Ank_2"/>
    <property type="match status" value="1"/>
</dbReference>
<proteinExistence type="inferred from homology"/>
<dbReference type="InterPro" id="IPR018490">
    <property type="entry name" value="cNMP-bd_dom_sf"/>
</dbReference>
<accession>A0AAD4TH15</accession>
<dbReference type="Gene3D" id="2.60.120.10">
    <property type="entry name" value="Jelly Rolls"/>
    <property type="match status" value="1"/>
</dbReference>
<evidence type="ECO:0000256" key="13">
    <source>
        <dbReference type="PROSITE-ProRule" id="PRU00023"/>
    </source>
</evidence>
<comment type="domain">
    <text evidence="14">The segment S4 is probably the voltage-sensor and is characterized by a series of positively charged amino acids. The pore-forming region H5 is enclosed by the transmembrane segments S5 and S6 in the Shaker-type (1P/6TM) and contains the GYGD signature motif which seems to be involved in potassium selectivity.</text>
</comment>
<dbReference type="Pfam" id="PF11834">
    <property type="entry name" value="KHA"/>
    <property type="match status" value="1"/>
</dbReference>
<comment type="subcellular location">
    <subcellularLocation>
        <location evidence="1 14">Membrane</location>
        <topology evidence="1 14">Multi-pass membrane protein</topology>
    </subcellularLocation>
</comment>
<protein>
    <recommendedName>
        <fullName evidence="14">Potassium channel</fullName>
    </recommendedName>
</protein>
<dbReference type="InterPro" id="IPR000595">
    <property type="entry name" value="cNMP-bd_dom"/>
</dbReference>
<dbReference type="InterPro" id="IPR003938">
    <property type="entry name" value="K_chnl_volt-dep_EAG/ELK/ERG"/>
</dbReference>
<evidence type="ECO:0000259" key="15">
    <source>
        <dbReference type="PROSITE" id="PS50042"/>
    </source>
</evidence>
<feature type="domain" description="Cyclic nucleotide-binding" evidence="15">
    <location>
        <begin position="415"/>
        <end position="534"/>
    </location>
</feature>
<evidence type="ECO:0000313" key="18">
    <source>
        <dbReference type="Proteomes" id="UP001202328"/>
    </source>
</evidence>
<dbReference type="PRINTS" id="PR01415">
    <property type="entry name" value="ANKYRIN"/>
</dbReference>
<dbReference type="GO" id="GO:0005249">
    <property type="term" value="F:voltage-gated potassium channel activity"/>
    <property type="evidence" value="ECO:0007669"/>
    <property type="project" value="UniProtKB-UniRule"/>
</dbReference>
<keyword evidence="12 14" id="KW-0407">Ion channel</keyword>
<dbReference type="AlphaFoldDB" id="A0AAD4TH15"/>
<dbReference type="InterPro" id="IPR021789">
    <property type="entry name" value="KHA_dom"/>
</dbReference>
<dbReference type="PANTHER" id="PTHR45743:SF21">
    <property type="entry name" value="POTASSIUM CHANNEL AKT2_3"/>
    <property type="match status" value="1"/>
</dbReference>
<keyword evidence="8 14" id="KW-0630">Potassium</keyword>
<dbReference type="EMBL" id="JAJJMB010000948">
    <property type="protein sequence ID" value="KAI3960299.1"/>
    <property type="molecule type" value="Genomic_DNA"/>
</dbReference>